<feature type="signal peptide" evidence="1">
    <location>
        <begin position="1"/>
        <end position="19"/>
    </location>
</feature>
<name>A0AAD4R366_9BILA</name>
<proteinExistence type="predicted"/>
<protein>
    <submittedName>
        <fullName evidence="2">Uncharacterized protein</fullName>
    </submittedName>
</protein>
<feature type="chain" id="PRO_5042263500" evidence="1">
    <location>
        <begin position="20"/>
        <end position="93"/>
    </location>
</feature>
<accession>A0AAD4R366</accession>
<evidence type="ECO:0000313" key="2">
    <source>
        <dbReference type="EMBL" id="KAI1706497.1"/>
    </source>
</evidence>
<keyword evidence="3" id="KW-1185">Reference proteome</keyword>
<gene>
    <name evidence="2" type="ORF">DdX_12957</name>
</gene>
<comment type="caution">
    <text evidence="2">The sequence shown here is derived from an EMBL/GenBank/DDBJ whole genome shotgun (WGS) entry which is preliminary data.</text>
</comment>
<dbReference type="EMBL" id="JAKKPZ010000047">
    <property type="protein sequence ID" value="KAI1706497.1"/>
    <property type="molecule type" value="Genomic_DNA"/>
</dbReference>
<keyword evidence="1" id="KW-0732">Signal</keyword>
<evidence type="ECO:0000256" key="1">
    <source>
        <dbReference type="SAM" id="SignalP"/>
    </source>
</evidence>
<sequence length="93" mass="10995">MVRFFFIFLLASIFIIGECEKSRPIRLETDAEIDARDANISPFRKCDRCECEYFMPTCRFNKEKCHTKCQEMHYIKSKCSGFTKTHCKCSNNC</sequence>
<reference evidence="2" key="1">
    <citation type="submission" date="2022-01" db="EMBL/GenBank/DDBJ databases">
        <title>Genome Sequence Resource for Two Populations of Ditylenchus destructor, the Migratory Endoparasitic Phytonematode.</title>
        <authorList>
            <person name="Zhang H."/>
            <person name="Lin R."/>
            <person name="Xie B."/>
        </authorList>
    </citation>
    <scope>NUCLEOTIDE SEQUENCE</scope>
    <source>
        <strain evidence="2">BazhouSP</strain>
    </source>
</reference>
<evidence type="ECO:0000313" key="3">
    <source>
        <dbReference type="Proteomes" id="UP001201812"/>
    </source>
</evidence>
<dbReference type="AlphaFoldDB" id="A0AAD4R366"/>
<dbReference type="Proteomes" id="UP001201812">
    <property type="component" value="Unassembled WGS sequence"/>
</dbReference>
<organism evidence="2 3">
    <name type="scientific">Ditylenchus destructor</name>
    <dbReference type="NCBI Taxonomy" id="166010"/>
    <lineage>
        <taxon>Eukaryota</taxon>
        <taxon>Metazoa</taxon>
        <taxon>Ecdysozoa</taxon>
        <taxon>Nematoda</taxon>
        <taxon>Chromadorea</taxon>
        <taxon>Rhabditida</taxon>
        <taxon>Tylenchina</taxon>
        <taxon>Tylenchomorpha</taxon>
        <taxon>Sphaerularioidea</taxon>
        <taxon>Anguinidae</taxon>
        <taxon>Anguininae</taxon>
        <taxon>Ditylenchus</taxon>
    </lineage>
</organism>